<dbReference type="PANTHER" id="PTHR23417">
    <property type="entry name" value="3-DEOXY-D-MANNO-OCTULOSONIC-ACID TRANSFERASE/TRNA GUANINE-N 7 - -METHYLTRANSFERASE"/>
    <property type="match status" value="1"/>
</dbReference>
<dbReference type="NCBIfam" id="NF001080">
    <property type="entry name" value="PRK00121.2-2"/>
    <property type="match status" value="1"/>
</dbReference>
<evidence type="ECO:0000256" key="6">
    <source>
        <dbReference type="ARBA" id="ARBA00022691"/>
    </source>
</evidence>
<gene>
    <name evidence="8" type="ORF">COT97_04080</name>
</gene>
<dbReference type="SUPFAM" id="SSF53335">
    <property type="entry name" value="S-adenosyl-L-methionine-dependent methyltransferases"/>
    <property type="match status" value="1"/>
</dbReference>
<evidence type="ECO:0000313" key="8">
    <source>
        <dbReference type="EMBL" id="PIR93875.1"/>
    </source>
</evidence>
<dbReference type="Proteomes" id="UP000229901">
    <property type="component" value="Unassembled WGS sequence"/>
</dbReference>
<evidence type="ECO:0000256" key="3">
    <source>
        <dbReference type="ARBA" id="ARBA00011977"/>
    </source>
</evidence>
<comment type="caution">
    <text evidence="8">The sequence shown here is derived from an EMBL/GenBank/DDBJ whole genome shotgun (WGS) entry which is preliminary data.</text>
</comment>
<keyword evidence="4 8" id="KW-0489">Methyltransferase</keyword>
<reference evidence="9" key="1">
    <citation type="submission" date="2017-09" db="EMBL/GenBank/DDBJ databases">
        <title>Depth-based differentiation of microbial function through sediment-hosted aquifers and enrichment of novel symbionts in the deep terrestrial subsurface.</title>
        <authorList>
            <person name="Probst A.J."/>
            <person name="Ladd B."/>
            <person name="Jarett J.K."/>
            <person name="Geller-Mcgrath D.E."/>
            <person name="Sieber C.M.K."/>
            <person name="Emerson J.B."/>
            <person name="Anantharaman K."/>
            <person name="Thomas B.C."/>
            <person name="Malmstrom R."/>
            <person name="Stieglmeier M."/>
            <person name="Klingl A."/>
            <person name="Woyke T."/>
            <person name="Ryan C.M."/>
            <person name="Banfield J.F."/>
        </authorList>
    </citation>
    <scope>NUCLEOTIDE SEQUENCE [LARGE SCALE GENOMIC DNA]</scope>
</reference>
<dbReference type="Gene3D" id="3.40.50.150">
    <property type="entry name" value="Vaccinia Virus protein VP39"/>
    <property type="match status" value="1"/>
</dbReference>
<name>A0A2H0V487_9BACT</name>
<dbReference type="GO" id="GO:0008176">
    <property type="term" value="F:tRNA (guanine(46)-N7)-methyltransferase activity"/>
    <property type="evidence" value="ECO:0007669"/>
    <property type="project" value="UniProtKB-EC"/>
</dbReference>
<evidence type="ECO:0000256" key="4">
    <source>
        <dbReference type="ARBA" id="ARBA00022603"/>
    </source>
</evidence>
<dbReference type="PROSITE" id="PS51625">
    <property type="entry name" value="SAM_MT_TRMB"/>
    <property type="match status" value="1"/>
</dbReference>
<evidence type="ECO:0000256" key="2">
    <source>
        <dbReference type="ARBA" id="ARBA00003015"/>
    </source>
</evidence>
<evidence type="ECO:0000313" key="9">
    <source>
        <dbReference type="Proteomes" id="UP000229901"/>
    </source>
</evidence>
<comment type="function">
    <text evidence="2">Catalyzes the formation of N(7)-methylguanine at position 46 (m7G46) in tRNA.</text>
</comment>
<protein>
    <recommendedName>
        <fullName evidence="3">tRNA (guanine(46)-N(7))-methyltransferase</fullName>
        <ecNumber evidence="3">2.1.1.33</ecNumber>
    </recommendedName>
</protein>
<evidence type="ECO:0000256" key="5">
    <source>
        <dbReference type="ARBA" id="ARBA00022679"/>
    </source>
</evidence>
<evidence type="ECO:0000256" key="1">
    <source>
        <dbReference type="ARBA" id="ARBA00000142"/>
    </source>
</evidence>
<keyword evidence="6" id="KW-0949">S-adenosyl-L-methionine</keyword>
<organism evidence="8 9">
    <name type="scientific">Candidatus Falkowbacteria bacterium CG10_big_fil_rev_8_21_14_0_10_39_11</name>
    <dbReference type="NCBI Taxonomy" id="1974565"/>
    <lineage>
        <taxon>Bacteria</taxon>
        <taxon>Candidatus Falkowiibacteriota</taxon>
    </lineage>
</organism>
<dbReference type="AlphaFoldDB" id="A0A2H0V487"/>
<evidence type="ECO:0000256" key="7">
    <source>
        <dbReference type="ARBA" id="ARBA00022694"/>
    </source>
</evidence>
<dbReference type="GO" id="GO:0043527">
    <property type="term" value="C:tRNA methyltransferase complex"/>
    <property type="evidence" value="ECO:0007669"/>
    <property type="project" value="TreeGrafter"/>
</dbReference>
<dbReference type="PANTHER" id="PTHR23417:SF14">
    <property type="entry name" value="PENTACOTRIPEPTIDE-REPEAT REGION OF PRORP DOMAIN-CONTAINING PROTEIN"/>
    <property type="match status" value="1"/>
</dbReference>
<dbReference type="InterPro" id="IPR003358">
    <property type="entry name" value="tRNA_(Gua-N-7)_MeTrfase_Trmb"/>
</dbReference>
<dbReference type="EMBL" id="PFAP01000031">
    <property type="protein sequence ID" value="PIR93875.1"/>
    <property type="molecule type" value="Genomic_DNA"/>
</dbReference>
<accession>A0A2H0V487</accession>
<sequence>MDFMSPRTKLQKFIQVNQMKTVIEHTDSGAPQKLKKFLNSKKETILEVACGKGEYSVALAKLYSKKQIIGIDYQGERLWYGAEKIKENKLKNILFLRAKVEFLEKFFKPESIDEIWITFPDPHPKDKRGHKRLISPHFLQLYKKLLKPNHTIHLKTDSELLIDKAIEAIDEVHGKIQLLIKDIDHFVNLPEILAIKTTYEKIHRAKGDKINYLKFKL</sequence>
<keyword evidence="5 8" id="KW-0808">Transferase</keyword>
<dbReference type="CDD" id="cd02440">
    <property type="entry name" value="AdoMet_MTases"/>
    <property type="match status" value="1"/>
</dbReference>
<keyword evidence="7" id="KW-0819">tRNA processing</keyword>
<dbReference type="InterPro" id="IPR029063">
    <property type="entry name" value="SAM-dependent_MTases_sf"/>
</dbReference>
<comment type="catalytic activity">
    <reaction evidence="1">
        <text>guanosine(46) in tRNA + S-adenosyl-L-methionine = N(7)-methylguanosine(46) in tRNA + S-adenosyl-L-homocysteine</text>
        <dbReference type="Rhea" id="RHEA:42708"/>
        <dbReference type="Rhea" id="RHEA-COMP:10188"/>
        <dbReference type="Rhea" id="RHEA-COMP:10189"/>
        <dbReference type="ChEBI" id="CHEBI:57856"/>
        <dbReference type="ChEBI" id="CHEBI:59789"/>
        <dbReference type="ChEBI" id="CHEBI:74269"/>
        <dbReference type="ChEBI" id="CHEBI:74480"/>
        <dbReference type="EC" id="2.1.1.33"/>
    </reaction>
</comment>
<proteinExistence type="predicted"/>
<dbReference type="EC" id="2.1.1.33" evidence="3"/>
<dbReference type="Pfam" id="PF02390">
    <property type="entry name" value="Methyltransf_4"/>
    <property type="match status" value="1"/>
</dbReference>